<gene>
    <name evidence="2" type="ORF">BCR35DRAFT_354208</name>
</gene>
<feature type="region of interest" description="Disordered" evidence="1">
    <location>
        <begin position="497"/>
        <end position="518"/>
    </location>
</feature>
<name>A0A1Y2ENI5_9BASI</name>
<dbReference type="InParanoid" id="A0A1Y2ENI5"/>
<feature type="compositionally biased region" description="Low complexity" evidence="1">
    <location>
        <begin position="497"/>
        <end position="511"/>
    </location>
</feature>
<feature type="compositionally biased region" description="Basic and acidic residues" evidence="1">
    <location>
        <begin position="102"/>
        <end position="111"/>
    </location>
</feature>
<feature type="compositionally biased region" description="Basic and acidic residues" evidence="1">
    <location>
        <begin position="864"/>
        <end position="881"/>
    </location>
</feature>
<proteinExistence type="predicted"/>
<keyword evidence="3" id="KW-1185">Reference proteome</keyword>
<feature type="region of interest" description="Disordered" evidence="1">
    <location>
        <begin position="164"/>
        <end position="219"/>
    </location>
</feature>
<feature type="compositionally biased region" description="Basic and acidic residues" evidence="1">
    <location>
        <begin position="208"/>
        <end position="219"/>
    </location>
</feature>
<feature type="compositionally biased region" description="Basic residues" evidence="1">
    <location>
        <begin position="849"/>
        <end position="863"/>
    </location>
</feature>
<feature type="compositionally biased region" description="Low complexity" evidence="1">
    <location>
        <begin position="636"/>
        <end position="648"/>
    </location>
</feature>
<dbReference type="EMBL" id="MCGR01000048">
    <property type="protein sequence ID" value="ORY73079.1"/>
    <property type="molecule type" value="Genomic_DNA"/>
</dbReference>
<feature type="compositionally biased region" description="Low complexity" evidence="1">
    <location>
        <begin position="36"/>
        <end position="59"/>
    </location>
</feature>
<feature type="compositionally biased region" description="Basic residues" evidence="1">
    <location>
        <begin position="612"/>
        <end position="632"/>
    </location>
</feature>
<feature type="region of interest" description="Disordered" evidence="1">
    <location>
        <begin position="612"/>
        <end position="648"/>
    </location>
</feature>
<evidence type="ECO:0000256" key="1">
    <source>
        <dbReference type="SAM" id="MobiDB-lite"/>
    </source>
</evidence>
<dbReference type="Proteomes" id="UP000193467">
    <property type="component" value="Unassembled WGS sequence"/>
</dbReference>
<evidence type="ECO:0000313" key="3">
    <source>
        <dbReference type="Proteomes" id="UP000193467"/>
    </source>
</evidence>
<comment type="caution">
    <text evidence="2">The sequence shown here is derived from an EMBL/GenBank/DDBJ whole genome shotgun (WGS) entry which is preliminary data.</text>
</comment>
<feature type="region of interest" description="Disordered" evidence="1">
    <location>
        <begin position="1"/>
        <end position="139"/>
    </location>
</feature>
<accession>A0A1Y2ENI5</accession>
<feature type="compositionally biased region" description="Polar residues" evidence="1">
    <location>
        <begin position="169"/>
        <end position="189"/>
    </location>
</feature>
<sequence length="881" mass="94326">MRWHLSTTMTGAGVATTSTRSACDARQPRLRRGKMTTNECAATSSNTSTASPTTSHSDSMGPSLSDFAPLEDAHSDWTPSDASGDHEEEESFDMVASGDWSEGSRESETRSRTSSSGDDSRMRLSFPDPISSVGNLSSKQLNGDLGASITDETAYSFLLDAAPAPSLDSPRSVTSSLPSTDDAPSSIAESNPPPLLDDHPSTPPESSEPERPQLKDRAISDWLKLTGEARAEKDKEENSKQAAVSGTVENAPLAAVESPLGTTSNLLKVVFVGGDENERQIVLDQLERLEGVQTDVVEDVQGDSAGLVVRFVNHAGKLQEDVNRVDDKSIPRTLTIVVPTPSLDNSPTTSTQSSLASLASLASTDSSRTVQGRGDLRLSSFLLPAIKKPSDSLVALGSQEKGATSKIFRLEDLVAADEQALSDAIKESLLPLDGKAATNEEQKDDPATSFKKSMVSRTLLLLTAALAIAAASLLETSPSFGALRSVNQVAPPQQAIASSSASAHTTSTTQPIASTSTLSSPVQSLPAAETPALLDPPPAATACSIGRPGACALAVVEAQNSLALLATKLAGSPSLFGAPNTSAKVAAESGKAEEESVIERKRARTRRIIEHKAHRKALRPRRSTVKPKRKSLHFCSSSSSSTPPTSATVPSLREALYIITNSAHHQAQQLTHRLSTTHLPRAHRHLHRASSSVRILSHRAEVHLRLGARKALHHHTAIRQQAQRQLDAAAPQMEAFARQGEQKLKEVVRGGEERIRSFAKLSDQHLHAATIRAGRHLNAVARLAQEKQIPRRLRDSSTRFAEGAMRFGKEHLVRAAGAVEAIQNGEIGVLGGVKGCGSLEGGVRERCEKRKRRERERRRKEKVAKKEGEATERRAETGGWW</sequence>
<reference evidence="2 3" key="1">
    <citation type="submission" date="2016-07" db="EMBL/GenBank/DDBJ databases">
        <title>Pervasive Adenine N6-methylation of Active Genes in Fungi.</title>
        <authorList>
            <consortium name="DOE Joint Genome Institute"/>
            <person name="Mondo S.J."/>
            <person name="Dannebaum R.O."/>
            <person name="Kuo R.C."/>
            <person name="Labutti K."/>
            <person name="Haridas S."/>
            <person name="Kuo A."/>
            <person name="Salamov A."/>
            <person name="Ahrendt S.R."/>
            <person name="Lipzen A."/>
            <person name="Sullivan W."/>
            <person name="Andreopoulos W.B."/>
            <person name="Clum A."/>
            <person name="Lindquist E."/>
            <person name="Daum C."/>
            <person name="Ramamoorthy G.K."/>
            <person name="Gryganskyi A."/>
            <person name="Culley D."/>
            <person name="Magnuson J.K."/>
            <person name="James T.Y."/>
            <person name="O'Malley M.A."/>
            <person name="Stajich J.E."/>
            <person name="Spatafora J.W."/>
            <person name="Visel A."/>
            <person name="Grigoriev I.V."/>
        </authorList>
    </citation>
    <scope>NUCLEOTIDE SEQUENCE [LARGE SCALE GENOMIC DNA]</scope>
    <source>
        <strain evidence="2 3">62-1032</strain>
    </source>
</reference>
<dbReference type="AlphaFoldDB" id="A0A1Y2ENI5"/>
<feature type="region of interest" description="Disordered" evidence="1">
    <location>
        <begin position="843"/>
        <end position="881"/>
    </location>
</feature>
<evidence type="ECO:0000313" key="2">
    <source>
        <dbReference type="EMBL" id="ORY73079.1"/>
    </source>
</evidence>
<organism evidence="2 3">
    <name type="scientific">Leucosporidium creatinivorum</name>
    <dbReference type="NCBI Taxonomy" id="106004"/>
    <lineage>
        <taxon>Eukaryota</taxon>
        <taxon>Fungi</taxon>
        <taxon>Dikarya</taxon>
        <taxon>Basidiomycota</taxon>
        <taxon>Pucciniomycotina</taxon>
        <taxon>Microbotryomycetes</taxon>
        <taxon>Leucosporidiales</taxon>
        <taxon>Leucosporidium</taxon>
    </lineage>
</organism>
<protein>
    <submittedName>
        <fullName evidence="2">Uncharacterized protein</fullName>
    </submittedName>
</protein>
<feature type="compositionally biased region" description="Polar residues" evidence="1">
    <location>
        <begin position="1"/>
        <end position="21"/>
    </location>
</feature>